<dbReference type="RefSeq" id="WP_133852439.1">
    <property type="nucleotide sequence ID" value="NZ_SNXZ01000005.1"/>
</dbReference>
<dbReference type="Proteomes" id="UP000295444">
    <property type="component" value="Unassembled WGS sequence"/>
</dbReference>
<feature type="compositionally biased region" description="Polar residues" evidence="1">
    <location>
        <begin position="243"/>
        <end position="256"/>
    </location>
</feature>
<sequence>MAQLTDQQIAQFAAGAGFTGPDLDTAIAVALAESGGNSSNIGDVNLQNATFGPSVGLWQIRSVNPGYGNAFDQAHRNQQANMDPATNAANAYAIQQHYGWNQWSTYTGGQYRQYLDRARAAHSGDQTTTPTDQLQQTPAQQQTPQQNGQGSSNSQGFLGELEKLMESVGKLMNPADKLSKASQQAQRAAASGQAFGKVQGSSQAHQAHVSNTQKYGQHASKGSERVRTHSDDIKCTATDYQNFSNQGAQSIDQTTAPVREDMINPPIPSNLA</sequence>
<protein>
    <recommendedName>
        <fullName evidence="2">Transglycosylase SLT domain-containing protein</fullName>
    </recommendedName>
</protein>
<keyword evidence="4" id="KW-1185">Reference proteome</keyword>
<name>A0A4R6S5N5_LABRH</name>
<dbReference type="InterPro" id="IPR023346">
    <property type="entry name" value="Lysozyme-like_dom_sf"/>
</dbReference>
<dbReference type="SUPFAM" id="SSF53955">
    <property type="entry name" value="Lysozyme-like"/>
    <property type="match status" value="1"/>
</dbReference>
<feature type="compositionally biased region" description="Low complexity" evidence="1">
    <location>
        <begin position="126"/>
        <end position="156"/>
    </location>
</feature>
<gene>
    <name evidence="3" type="ORF">EV186_105282</name>
</gene>
<feature type="compositionally biased region" description="Basic and acidic residues" evidence="1">
    <location>
        <begin position="221"/>
        <end position="230"/>
    </location>
</feature>
<organism evidence="3 4">
    <name type="scientific">Labedaea rhizosphaerae</name>
    <dbReference type="NCBI Taxonomy" id="598644"/>
    <lineage>
        <taxon>Bacteria</taxon>
        <taxon>Bacillati</taxon>
        <taxon>Actinomycetota</taxon>
        <taxon>Actinomycetes</taxon>
        <taxon>Pseudonocardiales</taxon>
        <taxon>Pseudonocardiaceae</taxon>
        <taxon>Labedaea</taxon>
    </lineage>
</organism>
<feature type="region of interest" description="Disordered" evidence="1">
    <location>
        <begin position="243"/>
        <end position="272"/>
    </location>
</feature>
<accession>A0A4R6S5N5</accession>
<feature type="compositionally biased region" description="Polar residues" evidence="1">
    <location>
        <begin position="199"/>
        <end position="215"/>
    </location>
</feature>
<feature type="compositionally biased region" description="Low complexity" evidence="1">
    <location>
        <begin position="181"/>
        <end position="194"/>
    </location>
</feature>
<reference evidence="3 4" key="1">
    <citation type="submission" date="2019-03" db="EMBL/GenBank/DDBJ databases">
        <title>Genomic Encyclopedia of Type Strains, Phase IV (KMG-IV): sequencing the most valuable type-strain genomes for metagenomic binning, comparative biology and taxonomic classification.</title>
        <authorList>
            <person name="Goeker M."/>
        </authorList>
    </citation>
    <scope>NUCLEOTIDE SEQUENCE [LARGE SCALE GENOMIC DNA]</scope>
    <source>
        <strain evidence="3 4">DSM 45361</strain>
    </source>
</reference>
<dbReference type="InterPro" id="IPR043992">
    <property type="entry name" value="SLT_3"/>
</dbReference>
<dbReference type="Pfam" id="PF18896">
    <property type="entry name" value="SLT_3"/>
    <property type="match status" value="1"/>
</dbReference>
<comment type="caution">
    <text evidence="3">The sequence shown here is derived from an EMBL/GenBank/DDBJ whole genome shotgun (WGS) entry which is preliminary data.</text>
</comment>
<evidence type="ECO:0000313" key="3">
    <source>
        <dbReference type="EMBL" id="TDP95050.1"/>
    </source>
</evidence>
<feature type="region of interest" description="Disordered" evidence="1">
    <location>
        <begin position="176"/>
        <end position="230"/>
    </location>
</feature>
<evidence type="ECO:0000259" key="2">
    <source>
        <dbReference type="Pfam" id="PF18896"/>
    </source>
</evidence>
<feature type="region of interest" description="Disordered" evidence="1">
    <location>
        <begin position="119"/>
        <end position="156"/>
    </location>
</feature>
<feature type="domain" description="Transglycosylase SLT" evidence="2">
    <location>
        <begin position="11"/>
        <end position="105"/>
    </location>
</feature>
<dbReference type="AlphaFoldDB" id="A0A4R6S5N5"/>
<proteinExistence type="predicted"/>
<dbReference type="OrthoDB" id="140937at2"/>
<evidence type="ECO:0000313" key="4">
    <source>
        <dbReference type="Proteomes" id="UP000295444"/>
    </source>
</evidence>
<dbReference type="EMBL" id="SNXZ01000005">
    <property type="protein sequence ID" value="TDP95050.1"/>
    <property type="molecule type" value="Genomic_DNA"/>
</dbReference>
<evidence type="ECO:0000256" key="1">
    <source>
        <dbReference type="SAM" id="MobiDB-lite"/>
    </source>
</evidence>